<dbReference type="InterPro" id="IPR002313">
    <property type="entry name" value="Lys-tRNA-ligase_II"/>
</dbReference>
<proteinExistence type="inferred from homology"/>
<dbReference type="InterPro" id="IPR018149">
    <property type="entry name" value="Lys-tRNA-synth_II_C"/>
</dbReference>
<evidence type="ECO:0000256" key="3">
    <source>
        <dbReference type="ARBA" id="ARBA00013166"/>
    </source>
</evidence>
<feature type="domain" description="Aminoacyl-transfer RNA synthetases class-II family profile" evidence="15">
    <location>
        <begin position="194"/>
        <end position="524"/>
    </location>
</feature>
<comment type="subcellular location">
    <subcellularLocation>
        <location evidence="1">Cytoplasm</location>
    </subcellularLocation>
</comment>
<keyword evidence="7" id="KW-0547">Nucleotide-binding</keyword>
<organism evidence="16 17">
    <name type="scientific">Oopsacas minuta</name>
    <dbReference type="NCBI Taxonomy" id="111878"/>
    <lineage>
        <taxon>Eukaryota</taxon>
        <taxon>Metazoa</taxon>
        <taxon>Porifera</taxon>
        <taxon>Hexactinellida</taxon>
        <taxon>Hexasterophora</taxon>
        <taxon>Lyssacinosida</taxon>
        <taxon>Leucopsacidae</taxon>
        <taxon>Oopsacas</taxon>
    </lineage>
</organism>
<keyword evidence="17" id="KW-1185">Reference proteome</keyword>
<evidence type="ECO:0000313" key="16">
    <source>
        <dbReference type="EMBL" id="KAI6651740.1"/>
    </source>
</evidence>
<dbReference type="PROSITE" id="PS50862">
    <property type="entry name" value="AA_TRNA_LIGASE_II"/>
    <property type="match status" value="1"/>
</dbReference>
<dbReference type="Pfam" id="PF01336">
    <property type="entry name" value="tRNA_anti-codon"/>
    <property type="match status" value="1"/>
</dbReference>
<dbReference type="HAMAP" id="MF_00252">
    <property type="entry name" value="Lys_tRNA_synth_class2"/>
    <property type="match status" value="1"/>
</dbReference>
<sequence length="548" mass="62323">MSKGGDDNQTASKGGAEQEIEDPTAFYQVRKQKIQELKNEGVNVYPHKFNVSTSFQDFIDKYNHLKPEEKVETDTVSISGRIYAKRTSSNKLCFYDIQSNDAKLQILANAKFWKGKDDFKEFHNNVKRGDIVGVIGMPSRSKTGELSVIPSTIEILAPCLRVIPASHYGLKDKEIRFRQRYLDLLMSPSNKNKFIMRSNIITYIRNFLSNLGFLEVETPMMNIIAGGATAKPFITHHNDLKRDMYMRVAPELFLKMLIVGGIERVFEIGKQFRNEGIDLTHNPEFTTCEFYMAYADYEDVMKITEDMISGLVLSLTGGYKVVYHPTEGGDHVTIDFNTPFKRIDMLQELEKCLNVKLPPADTLHTEKANKFFDKLCIQKKIDCPHPRTTARLLDKLIGEILEVKCINPAFIINHPQIMSPLAKWHRDRPGITERFELFVCGKELVNAYTELNDPAVQRERFEQQAKDREAGDDEAQIIDENFITALEFGLPPTGGWGLGIDRLTMFLTDSSNIKEVLLFPAMRPEEGAMPTTQAATEQPIGSQKDKTQ</sequence>
<gene>
    <name evidence="16" type="ORF">LOD99_4988</name>
</gene>
<dbReference type="GO" id="GO:0004824">
    <property type="term" value="F:lysine-tRNA ligase activity"/>
    <property type="evidence" value="ECO:0007669"/>
    <property type="project" value="UniProtKB-EC"/>
</dbReference>
<dbReference type="GO" id="GO:0017101">
    <property type="term" value="C:aminoacyl-tRNA synthetase multienzyme complex"/>
    <property type="evidence" value="ECO:0007669"/>
    <property type="project" value="TreeGrafter"/>
</dbReference>
<comment type="similarity">
    <text evidence="2">Belongs to the class-II aminoacyl-tRNA synthetase family.</text>
</comment>
<dbReference type="FunFam" id="2.40.50.140:FF:000050">
    <property type="entry name" value="Lysine--tRNA ligase"/>
    <property type="match status" value="1"/>
</dbReference>
<dbReference type="EMBL" id="JAKMXF010000302">
    <property type="protein sequence ID" value="KAI6651740.1"/>
    <property type="molecule type" value="Genomic_DNA"/>
</dbReference>
<feature type="region of interest" description="Disordered" evidence="14">
    <location>
        <begin position="525"/>
        <end position="548"/>
    </location>
</feature>
<keyword evidence="6 16" id="KW-0436">Ligase</keyword>
<comment type="catalytic activity">
    <reaction evidence="12 13">
        <text>tRNA(Lys) + L-lysine + ATP = L-lysyl-tRNA(Lys) + AMP + diphosphate</text>
        <dbReference type="Rhea" id="RHEA:20792"/>
        <dbReference type="Rhea" id="RHEA-COMP:9696"/>
        <dbReference type="Rhea" id="RHEA-COMP:9697"/>
        <dbReference type="ChEBI" id="CHEBI:30616"/>
        <dbReference type="ChEBI" id="CHEBI:32551"/>
        <dbReference type="ChEBI" id="CHEBI:33019"/>
        <dbReference type="ChEBI" id="CHEBI:78442"/>
        <dbReference type="ChEBI" id="CHEBI:78529"/>
        <dbReference type="ChEBI" id="CHEBI:456215"/>
        <dbReference type="EC" id="6.1.1.6"/>
    </reaction>
</comment>
<dbReference type="FunFam" id="3.30.930.10:FF:000238">
    <property type="entry name" value="Lysine--tRNA ligase"/>
    <property type="match status" value="1"/>
</dbReference>
<dbReference type="InterPro" id="IPR045864">
    <property type="entry name" value="aa-tRNA-synth_II/BPL/LPL"/>
</dbReference>
<dbReference type="PRINTS" id="PR00982">
    <property type="entry name" value="TRNASYNTHLYS"/>
</dbReference>
<evidence type="ECO:0000259" key="15">
    <source>
        <dbReference type="PROSITE" id="PS50862"/>
    </source>
</evidence>
<evidence type="ECO:0000256" key="11">
    <source>
        <dbReference type="ARBA" id="ARBA00030563"/>
    </source>
</evidence>
<dbReference type="Pfam" id="PF00152">
    <property type="entry name" value="tRNA-synt_2"/>
    <property type="match status" value="1"/>
</dbReference>
<evidence type="ECO:0000256" key="12">
    <source>
        <dbReference type="ARBA" id="ARBA00048573"/>
    </source>
</evidence>
<dbReference type="Gene3D" id="2.40.50.140">
    <property type="entry name" value="Nucleic acid-binding proteins"/>
    <property type="match status" value="1"/>
</dbReference>
<dbReference type="SUPFAM" id="SSF50249">
    <property type="entry name" value="Nucleic acid-binding proteins"/>
    <property type="match status" value="1"/>
</dbReference>
<evidence type="ECO:0000256" key="8">
    <source>
        <dbReference type="ARBA" id="ARBA00022840"/>
    </source>
</evidence>
<dbReference type="InterPro" id="IPR012340">
    <property type="entry name" value="NA-bd_OB-fold"/>
</dbReference>
<evidence type="ECO:0000256" key="9">
    <source>
        <dbReference type="ARBA" id="ARBA00022917"/>
    </source>
</evidence>
<dbReference type="SUPFAM" id="SSF55681">
    <property type="entry name" value="Class II aaRS and biotin synthetases"/>
    <property type="match status" value="1"/>
</dbReference>
<dbReference type="NCBIfam" id="TIGR00499">
    <property type="entry name" value="lysS_bact"/>
    <property type="match status" value="1"/>
</dbReference>
<comment type="caution">
    <text evidence="16">The sequence shown here is derived from an EMBL/GenBank/DDBJ whole genome shotgun (WGS) entry which is preliminary data.</text>
</comment>
<evidence type="ECO:0000256" key="10">
    <source>
        <dbReference type="ARBA" id="ARBA00023146"/>
    </source>
</evidence>
<evidence type="ECO:0000256" key="6">
    <source>
        <dbReference type="ARBA" id="ARBA00022598"/>
    </source>
</evidence>
<evidence type="ECO:0000256" key="7">
    <source>
        <dbReference type="ARBA" id="ARBA00022741"/>
    </source>
</evidence>
<keyword evidence="5" id="KW-0963">Cytoplasm</keyword>
<name>A0AAV7JTL2_9METZ</name>
<dbReference type="InterPro" id="IPR004364">
    <property type="entry name" value="Aa-tRNA-synt_II"/>
</dbReference>
<dbReference type="InterPro" id="IPR034762">
    <property type="entry name" value="Lys-tRNA-ligase_II_bac/euk"/>
</dbReference>
<protein>
    <recommendedName>
        <fullName evidence="4 13">Lysine--tRNA ligase</fullName>
        <ecNumber evidence="3 13">6.1.1.6</ecNumber>
    </recommendedName>
    <alternativeName>
        <fullName evidence="11 13">Lysyl-tRNA synthetase</fullName>
    </alternativeName>
</protein>
<dbReference type="NCBIfam" id="NF001756">
    <property type="entry name" value="PRK00484.1"/>
    <property type="match status" value="1"/>
</dbReference>
<dbReference type="PIRSF" id="PIRSF039101">
    <property type="entry name" value="LysRS2"/>
    <property type="match status" value="1"/>
</dbReference>
<dbReference type="InterPro" id="IPR044136">
    <property type="entry name" value="Lys-tRNA-ligase_II_N"/>
</dbReference>
<reference evidence="16 17" key="1">
    <citation type="journal article" date="2023" name="BMC Biol.">
        <title>The compact genome of the sponge Oopsacas minuta (Hexactinellida) is lacking key metazoan core genes.</title>
        <authorList>
            <person name="Santini S."/>
            <person name="Schenkelaars Q."/>
            <person name="Jourda C."/>
            <person name="Duchesne M."/>
            <person name="Belahbib H."/>
            <person name="Rocher C."/>
            <person name="Selva M."/>
            <person name="Riesgo A."/>
            <person name="Vervoort M."/>
            <person name="Leys S.P."/>
            <person name="Kodjabachian L."/>
            <person name="Le Bivic A."/>
            <person name="Borchiellini C."/>
            <person name="Claverie J.M."/>
            <person name="Renard E."/>
        </authorList>
    </citation>
    <scope>NUCLEOTIDE SEQUENCE [LARGE SCALE GENOMIC DNA]</scope>
    <source>
        <strain evidence="16">SPO-2</strain>
    </source>
</reference>
<accession>A0AAV7JTL2</accession>
<dbReference type="AlphaFoldDB" id="A0AAV7JTL2"/>
<evidence type="ECO:0000313" key="17">
    <source>
        <dbReference type="Proteomes" id="UP001165289"/>
    </source>
</evidence>
<keyword evidence="8" id="KW-0067">ATP-binding</keyword>
<dbReference type="GO" id="GO:0000049">
    <property type="term" value="F:tRNA binding"/>
    <property type="evidence" value="ECO:0007669"/>
    <property type="project" value="TreeGrafter"/>
</dbReference>
<dbReference type="PANTHER" id="PTHR42918">
    <property type="entry name" value="LYSYL-TRNA SYNTHETASE"/>
    <property type="match status" value="1"/>
</dbReference>
<keyword evidence="9" id="KW-0648">Protein biosynthesis</keyword>
<feature type="region of interest" description="Disordered" evidence="14">
    <location>
        <begin position="1"/>
        <end position="22"/>
    </location>
</feature>
<evidence type="ECO:0000256" key="5">
    <source>
        <dbReference type="ARBA" id="ARBA00022490"/>
    </source>
</evidence>
<dbReference type="EC" id="6.1.1.6" evidence="3 13"/>
<dbReference type="PANTHER" id="PTHR42918:SF9">
    <property type="entry name" value="LYSINE--TRNA LIGASE"/>
    <property type="match status" value="1"/>
</dbReference>
<dbReference type="GO" id="GO:0005829">
    <property type="term" value="C:cytosol"/>
    <property type="evidence" value="ECO:0007669"/>
    <property type="project" value="TreeGrafter"/>
</dbReference>
<dbReference type="InterPro" id="IPR006195">
    <property type="entry name" value="aa-tRNA-synth_II"/>
</dbReference>
<evidence type="ECO:0000256" key="4">
    <source>
        <dbReference type="ARBA" id="ARBA00015745"/>
    </source>
</evidence>
<feature type="compositionally biased region" description="Polar residues" evidence="14">
    <location>
        <begin position="530"/>
        <end position="541"/>
    </location>
</feature>
<dbReference type="CDD" id="cd00775">
    <property type="entry name" value="LysRS_core"/>
    <property type="match status" value="1"/>
</dbReference>
<dbReference type="Gene3D" id="3.30.930.10">
    <property type="entry name" value="Bira Bifunctional Protein, Domain 2"/>
    <property type="match status" value="1"/>
</dbReference>
<evidence type="ECO:0000256" key="1">
    <source>
        <dbReference type="ARBA" id="ARBA00004496"/>
    </source>
</evidence>
<keyword evidence="10" id="KW-0030">Aminoacyl-tRNA synthetase</keyword>
<dbReference type="GO" id="GO:0006430">
    <property type="term" value="P:lysyl-tRNA aminoacylation"/>
    <property type="evidence" value="ECO:0007669"/>
    <property type="project" value="InterPro"/>
</dbReference>
<dbReference type="GO" id="GO:0005524">
    <property type="term" value="F:ATP binding"/>
    <property type="evidence" value="ECO:0007669"/>
    <property type="project" value="UniProtKB-KW"/>
</dbReference>
<evidence type="ECO:0000256" key="14">
    <source>
        <dbReference type="SAM" id="MobiDB-lite"/>
    </source>
</evidence>
<evidence type="ECO:0000256" key="13">
    <source>
        <dbReference type="RuleBase" id="RU003748"/>
    </source>
</evidence>
<dbReference type="InterPro" id="IPR004365">
    <property type="entry name" value="NA-bd_OB_tRNA"/>
</dbReference>
<dbReference type="CDD" id="cd04322">
    <property type="entry name" value="LysRS_N"/>
    <property type="match status" value="1"/>
</dbReference>
<evidence type="ECO:0000256" key="2">
    <source>
        <dbReference type="ARBA" id="ARBA00008226"/>
    </source>
</evidence>
<dbReference type="GO" id="GO:0005739">
    <property type="term" value="C:mitochondrion"/>
    <property type="evidence" value="ECO:0007669"/>
    <property type="project" value="TreeGrafter"/>
</dbReference>
<dbReference type="Proteomes" id="UP001165289">
    <property type="component" value="Unassembled WGS sequence"/>
</dbReference>